<dbReference type="EMBL" id="CP013065">
    <property type="protein sequence ID" value="ALM13313.1"/>
    <property type="molecule type" value="Genomic_DNA"/>
</dbReference>
<dbReference type="KEGG" id="prf:PeribacterA2_0633"/>
<evidence type="ECO:0000256" key="1">
    <source>
        <dbReference type="SAM" id="Phobius"/>
    </source>
</evidence>
<evidence type="ECO:0000313" key="3">
    <source>
        <dbReference type="Proteomes" id="UP000069135"/>
    </source>
</evidence>
<accession>A0A0S1SHU7</accession>
<accession>A0A0S1SRZ5</accession>
<protein>
    <submittedName>
        <fullName evidence="2">Uncharacterized protein</fullName>
    </submittedName>
</protein>
<evidence type="ECO:0000313" key="2">
    <source>
        <dbReference type="EMBL" id="ALM13313.1"/>
    </source>
</evidence>
<proteinExistence type="predicted"/>
<dbReference type="Pfam" id="PF18895">
    <property type="entry name" value="T4SS_pilin"/>
    <property type="match status" value="1"/>
</dbReference>
<gene>
    <name evidence="2" type="ORF">PeribacterD1_0634</name>
</gene>
<name>A0A0S1SYB8_9BACT</name>
<accession>A0A0S1SIB3</accession>
<organism evidence="2 3">
    <name type="scientific">Candidatus Peribacter riflensis</name>
    <dbReference type="NCBI Taxonomy" id="1735162"/>
    <lineage>
        <taxon>Bacteria</taxon>
        <taxon>Candidatus Peregrinibacteriota</taxon>
        <taxon>Candidatus Peribacteria</taxon>
        <taxon>Candidatus Peribacterales</taxon>
        <taxon>Candidatus Peribacteraceae</taxon>
        <taxon>Candidatus Peribacter</taxon>
    </lineage>
</organism>
<reference evidence="2 3" key="2">
    <citation type="journal article" date="2016" name="PeerJ">
        <title>Analysis of five complete genome sequences for members of the class Peribacteria in the recently recognized Peregrinibacteria bacterial phylum.</title>
        <authorList>
            <person name="Anantharaman K."/>
            <person name="Brown C.T."/>
            <person name="Burstein D."/>
            <person name="Castelle C.J."/>
            <person name="Probst A.J."/>
            <person name="Thomas B.C."/>
            <person name="Williams K.H."/>
            <person name="Banfield J.F."/>
        </authorList>
    </citation>
    <scope>NUCLEOTIDE SEQUENCE [LARGE SCALE GENOMIC DNA]</scope>
    <source>
        <strain evidence="2">RIFOXYD1_FULL_PER-ii_59_16</strain>
    </source>
</reference>
<dbReference type="AlphaFoldDB" id="A0A0S1SYB8"/>
<keyword evidence="1" id="KW-0472">Membrane</keyword>
<keyword evidence="1" id="KW-0812">Transmembrane</keyword>
<accession>A0A0S1SYB8</accession>
<sequence length="131" mass="14160">MHLRESLLSGLLVLATFAVPLAVFAQGGMPQRNQGGIDLLAPLGNQNNIPVQPGFGTFLSYFNDAATWLIYVAMGLCVLWVLLGGFMIMLSGADSGQRAKGIGHMRWAITGIVILLFAGFILRTLNSMFFQ</sequence>
<keyword evidence="1" id="KW-1133">Transmembrane helix</keyword>
<reference evidence="3" key="1">
    <citation type="submission" date="2015-10" db="EMBL/GenBank/DDBJ databases">
        <title>Analysis of five complete genome sequences for members of the class Peribacteria in the recently recognized Peregrinibacteria bacterial phylum.</title>
        <authorList>
            <person name="Anantharaman K."/>
            <person name="Brown C.T."/>
            <person name="Burstein D."/>
            <person name="Castelle C.J."/>
            <person name="Probst A.J."/>
            <person name="Thomas B.C."/>
            <person name="Williams K.H."/>
            <person name="Banfield J.F."/>
        </authorList>
    </citation>
    <scope>NUCLEOTIDE SEQUENCE [LARGE SCALE GENOMIC DNA]</scope>
</reference>
<dbReference type="Proteomes" id="UP000069135">
    <property type="component" value="Chromosome"/>
</dbReference>
<dbReference type="InterPro" id="IPR043993">
    <property type="entry name" value="T4SS_pilin"/>
</dbReference>
<feature type="transmembrane region" description="Helical" evidence="1">
    <location>
        <begin position="68"/>
        <end position="93"/>
    </location>
</feature>
<accession>A0A0S1SMW5</accession>
<dbReference type="STRING" id="1735162.PeribacterB2_0633"/>
<feature type="transmembrane region" description="Helical" evidence="1">
    <location>
        <begin position="105"/>
        <end position="125"/>
    </location>
</feature>